<evidence type="ECO:0000313" key="2">
    <source>
        <dbReference type="Proteomes" id="UP000184357"/>
    </source>
</evidence>
<dbReference type="AlphaFoldDB" id="A0A1M5UDE1"/>
<protein>
    <submittedName>
        <fullName evidence="1">Uncharacterized protein</fullName>
    </submittedName>
</protein>
<dbReference type="EMBL" id="FQWV01000010">
    <property type="protein sequence ID" value="SHH60979.1"/>
    <property type="molecule type" value="Genomic_DNA"/>
</dbReference>
<name>A0A1M5UDE1_9EURY</name>
<dbReference type="RefSeq" id="WP_073311031.1">
    <property type="nucleotide sequence ID" value="NZ_FQWV01000010.1"/>
</dbReference>
<reference evidence="1 2" key="1">
    <citation type="submission" date="2016-11" db="EMBL/GenBank/DDBJ databases">
        <authorList>
            <person name="Jaros S."/>
            <person name="Januszkiewicz K."/>
            <person name="Wedrychowicz H."/>
        </authorList>
    </citation>
    <scope>NUCLEOTIDE SEQUENCE [LARGE SCALE GENOMIC DNA]</scope>
    <source>
        <strain evidence="1 2">DSM 9297</strain>
    </source>
</reference>
<organism evidence="1 2">
    <name type="scientific">Halobaculum gomorrense</name>
    <dbReference type="NCBI Taxonomy" id="43928"/>
    <lineage>
        <taxon>Archaea</taxon>
        <taxon>Methanobacteriati</taxon>
        <taxon>Methanobacteriota</taxon>
        <taxon>Stenosarchaea group</taxon>
        <taxon>Halobacteria</taxon>
        <taxon>Halobacteriales</taxon>
        <taxon>Haloferacaceae</taxon>
        <taxon>Halobaculum</taxon>
    </lineage>
</organism>
<dbReference type="Proteomes" id="UP000184357">
    <property type="component" value="Unassembled WGS sequence"/>
</dbReference>
<dbReference type="OrthoDB" id="229860at2157"/>
<accession>A0A1M5UDE1</accession>
<keyword evidence="2" id="KW-1185">Reference proteome</keyword>
<dbReference type="STRING" id="43928.SAMN05443636_2987"/>
<proteinExistence type="predicted"/>
<gene>
    <name evidence="1" type="ORF">SAMN05443636_2987</name>
</gene>
<sequence>MRDRYKALMLRSFKDAMDIVDEYNGWAAEAFDDSSPVPPQAVPQVAMMLYQSRVMDGWGGEGGFDVPEFDDKMFD</sequence>
<evidence type="ECO:0000313" key="1">
    <source>
        <dbReference type="EMBL" id="SHH60979.1"/>
    </source>
</evidence>
<dbReference type="GeneID" id="81208899"/>